<dbReference type="Gene3D" id="3.90.550.10">
    <property type="entry name" value="Spore Coat Polysaccharide Biosynthesis Protein SpsA, Chain A"/>
    <property type="match status" value="1"/>
</dbReference>
<dbReference type="InterPro" id="IPR029044">
    <property type="entry name" value="Nucleotide-diphossugar_trans"/>
</dbReference>
<dbReference type="AlphaFoldDB" id="A0A9E8MLY9"/>
<keyword evidence="2" id="KW-1185">Reference proteome</keyword>
<keyword evidence="1" id="KW-0808">Transferase</keyword>
<dbReference type="GO" id="GO:0008781">
    <property type="term" value="F:N-acylneuraminate cytidylyltransferase activity"/>
    <property type="evidence" value="ECO:0007669"/>
    <property type="project" value="TreeGrafter"/>
</dbReference>
<dbReference type="Pfam" id="PF02348">
    <property type="entry name" value="CTP_transf_3"/>
    <property type="match status" value="1"/>
</dbReference>
<dbReference type="Proteomes" id="UP001164706">
    <property type="component" value="Chromosome"/>
</dbReference>
<gene>
    <name evidence="1" type="ORF">OVN18_02430</name>
</gene>
<dbReference type="SUPFAM" id="SSF53448">
    <property type="entry name" value="Nucleotide-diphospho-sugar transferases"/>
    <property type="match status" value="1"/>
</dbReference>
<dbReference type="InterPro" id="IPR003329">
    <property type="entry name" value="Cytidylyl_trans"/>
</dbReference>
<protein>
    <submittedName>
        <fullName evidence="1">Acylneuraminate cytidylyltransferase family protein</fullName>
    </submittedName>
</protein>
<evidence type="ECO:0000313" key="1">
    <source>
        <dbReference type="EMBL" id="WAB81899.1"/>
    </source>
</evidence>
<dbReference type="EMBL" id="CP113089">
    <property type="protein sequence ID" value="WAB81899.1"/>
    <property type="molecule type" value="Genomic_DNA"/>
</dbReference>
<dbReference type="CDD" id="cd02513">
    <property type="entry name" value="CMP-NeuAc_Synthase"/>
    <property type="match status" value="1"/>
</dbReference>
<evidence type="ECO:0000313" key="2">
    <source>
        <dbReference type="Proteomes" id="UP001164706"/>
    </source>
</evidence>
<dbReference type="RefSeq" id="WP_267781703.1">
    <property type="nucleotide sequence ID" value="NZ_CP113089.1"/>
</dbReference>
<sequence>MSVVAVIPARGGSKGVPGKNLRRVGGRSLVARAIDAARTSAAIDRVVVSTDDAAIAEEAARCGAEVVRRPAALATDEASSEAALLHALGQLGPIELLVFLQATSPFIEPADLDDAVGRVRAGEADVVFAAIATPVFLWQPGETGWQGINHDAAVRLRRQDAPPQVAETGAFYVMRARGFLEARHRFFGRVVPALVDEHLAIEIDTEQHLLLAEALAGAGSGTT</sequence>
<dbReference type="PANTHER" id="PTHR21485">
    <property type="entry name" value="HAD SUPERFAMILY MEMBERS CMAS AND KDSC"/>
    <property type="match status" value="1"/>
</dbReference>
<dbReference type="KEGG" id="mdb:OVN18_02430"/>
<keyword evidence="1" id="KW-0548">Nucleotidyltransferase</keyword>
<organism evidence="1 2">
    <name type="scientific">Microcella daejeonensis</name>
    <dbReference type="NCBI Taxonomy" id="2994971"/>
    <lineage>
        <taxon>Bacteria</taxon>
        <taxon>Bacillati</taxon>
        <taxon>Actinomycetota</taxon>
        <taxon>Actinomycetes</taxon>
        <taxon>Micrococcales</taxon>
        <taxon>Microbacteriaceae</taxon>
        <taxon>Microcella</taxon>
    </lineage>
</organism>
<reference evidence="1" key="1">
    <citation type="submission" date="2022-11" db="EMBL/GenBank/DDBJ databases">
        <title>Description of Microcella daejonensis nov. sp, isolated from riverside soil.</title>
        <authorList>
            <person name="Molina K.M."/>
            <person name="Kim S.B."/>
        </authorList>
    </citation>
    <scope>NUCLEOTIDE SEQUENCE</scope>
    <source>
        <strain evidence="1">MMS21-STM12</strain>
    </source>
</reference>
<accession>A0A9E8MLY9</accession>
<dbReference type="InterPro" id="IPR050793">
    <property type="entry name" value="CMP-NeuNAc_synthase"/>
</dbReference>
<name>A0A9E8MLY9_9MICO</name>
<proteinExistence type="predicted"/>
<dbReference type="PANTHER" id="PTHR21485:SF3">
    <property type="entry name" value="N-ACYLNEURAMINATE CYTIDYLYLTRANSFERASE"/>
    <property type="match status" value="1"/>
</dbReference>